<comment type="caution">
    <text evidence="8">The sequence shown here is derived from an EMBL/GenBank/DDBJ whole genome shotgun (WGS) entry which is preliminary data.</text>
</comment>
<dbReference type="InterPro" id="IPR042187">
    <property type="entry name" value="Flagellin_C_sub2"/>
</dbReference>
<sequence>MPSVINTNIASLNAQRNLNASQSSLNTSIQRLSSGLRVNSAKDDAAGLAIAERMNAQVRGLTVAARNANDGVSLSQTAEGSLGSIGDMVQRMRELAVQSSNATNTADDRAALQQEVGQLKDEIDRVAGSANFNGQKLLDGSFSAARFQVGANAGDSIDIDGITDARLSGMGTVNRASTQNATDITDLTATSAGDLTINGVDIGTLPAAGTTQERQAQVVDAINRISTTTGVGAYFDTANNKLVLTSSSDITITGAAAAKVGLAAGDSATASSSGNMSTLDISSYGGAQLAIQQCDAALKQVNGARAKLGAVQSRFQNAVSNIQATAENTTAARSRIMDTDYAAETAAMTRSQILQQAGNAMLSQANQLPQQVLSLLKGG</sequence>
<dbReference type="Pfam" id="PF07196">
    <property type="entry name" value="Flagellin_IN"/>
    <property type="match status" value="1"/>
</dbReference>
<evidence type="ECO:0000313" key="8">
    <source>
        <dbReference type="EMBL" id="NML43416.1"/>
    </source>
</evidence>
<organism evidence="8 9">
    <name type="scientific">Ramlibacter agri</name>
    <dbReference type="NCBI Taxonomy" id="2728837"/>
    <lineage>
        <taxon>Bacteria</taxon>
        <taxon>Pseudomonadati</taxon>
        <taxon>Pseudomonadota</taxon>
        <taxon>Betaproteobacteria</taxon>
        <taxon>Burkholderiales</taxon>
        <taxon>Comamonadaceae</taxon>
        <taxon>Ramlibacter</taxon>
    </lineage>
</organism>
<keyword evidence="5" id="KW-0175">Coiled coil</keyword>
<dbReference type="SUPFAM" id="SSF64518">
    <property type="entry name" value="Phase 1 flagellin"/>
    <property type="match status" value="1"/>
</dbReference>
<comment type="subcellular location">
    <subcellularLocation>
        <location evidence="4">Secreted</location>
    </subcellularLocation>
    <subcellularLocation>
        <location evidence="4">Bacterial flagellum</location>
    </subcellularLocation>
</comment>
<dbReference type="GO" id="GO:0005576">
    <property type="term" value="C:extracellular region"/>
    <property type="evidence" value="ECO:0007669"/>
    <property type="project" value="UniProtKB-SubCell"/>
</dbReference>
<dbReference type="PANTHER" id="PTHR42792:SF2">
    <property type="entry name" value="FLAGELLIN"/>
    <property type="match status" value="1"/>
</dbReference>
<keyword evidence="8" id="KW-0282">Flagellum</keyword>
<dbReference type="GO" id="GO:0009288">
    <property type="term" value="C:bacterial-type flagellum"/>
    <property type="evidence" value="ECO:0007669"/>
    <property type="project" value="UniProtKB-SubCell"/>
</dbReference>
<dbReference type="InterPro" id="IPR001029">
    <property type="entry name" value="Flagellin_N"/>
</dbReference>
<comment type="similarity">
    <text evidence="1 4">Belongs to the bacterial flagellin family.</text>
</comment>
<dbReference type="Gene3D" id="6.10.10.10">
    <property type="entry name" value="Flagellar export chaperone, C-terminal domain"/>
    <property type="match status" value="1"/>
</dbReference>
<keyword evidence="8" id="KW-0966">Cell projection</keyword>
<keyword evidence="2 4" id="KW-0964">Secreted</keyword>
<dbReference type="GO" id="GO:0005198">
    <property type="term" value="F:structural molecule activity"/>
    <property type="evidence" value="ECO:0007669"/>
    <property type="project" value="UniProtKB-UniRule"/>
</dbReference>
<dbReference type="InterPro" id="IPR046358">
    <property type="entry name" value="Flagellin_C"/>
</dbReference>
<feature type="domain" description="Flagellin C-terminal" evidence="7">
    <location>
        <begin position="292"/>
        <end position="376"/>
    </location>
</feature>
<dbReference type="InterPro" id="IPR010810">
    <property type="entry name" value="Flagellin_hook_IN_motif"/>
</dbReference>
<reference evidence="8 9" key="1">
    <citation type="submission" date="2020-04" db="EMBL/GenBank/DDBJ databases">
        <title>Ramlibacter sp. G-1-2-2 isolated from soil.</title>
        <authorList>
            <person name="Dahal R.H."/>
        </authorList>
    </citation>
    <scope>NUCLEOTIDE SEQUENCE [LARGE SCALE GENOMIC DNA]</scope>
    <source>
        <strain evidence="8 9">G-1-2-2</strain>
    </source>
</reference>
<dbReference type="Pfam" id="PF00669">
    <property type="entry name" value="Flagellin_N"/>
    <property type="match status" value="1"/>
</dbReference>
<evidence type="ECO:0000256" key="5">
    <source>
        <dbReference type="SAM" id="Coils"/>
    </source>
</evidence>
<keyword evidence="9" id="KW-1185">Reference proteome</keyword>
<feature type="coiled-coil region" evidence="5">
    <location>
        <begin position="102"/>
        <end position="129"/>
    </location>
</feature>
<protein>
    <recommendedName>
        <fullName evidence="4">Flagellin</fullName>
    </recommendedName>
</protein>
<evidence type="ECO:0000313" key="9">
    <source>
        <dbReference type="Proteomes" id="UP000541185"/>
    </source>
</evidence>
<dbReference type="Pfam" id="PF00700">
    <property type="entry name" value="Flagellin_C"/>
    <property type="match status" value="1"/>
</dbReference>
<dbReference type="InterPro" id="IPR001492">
    <property type="entry name" value="Flagellin"/>
</dbReference>
<accession>A0A848GXN2</accession>
<name>A0A848GXN2_9BURK</name>
<dbReference type="AlphaFoldDB" id="A0A848GXN2"/>
<dbReference type="Gene3D" id="3.30.70.2120">
    <property type="match status" value="1"/>
</dbReference>
<evidence type="ECO:0000256" key="2">
    <source>
        <dbReference type="ARBA" id="ARBA00022525"/>
    </source>
</evidence>
<feature type="domain" description="Flagellin N-terminal" evidence="6">
    <location>
        <begin position="5"/>
        <end position="142"/>
    </location>
</feature>
<dbReference type="Proteomes" id="UP000541185">
    <property type="component" value="Unassembled WGS sequence"/>
</dbReference>
<proteinExistence type="inferred from homology"/>
<dbReference type="EMBL" id="JABBFX010000001">
    <property type="protein sequence ID" value="NML43416.1"/>
    <property type="molecule type" value="Genomic_DNA"/>
</dbReference>
<evidence type="ECO:0000259" key="7">
    <source>
        <dbReference type="Pfam" id="PF00700"/>
    </source>
</evidence>
<comment type="function">
    <text evidence="4">Flagellin is the subunit protein which polymerizes to form the filaments of bacterial flagella.</text>
</comment>
<gene>
    <name evidence="8" type="ORF">HHL11_06605</name>
</gene>
<evidence type="ECO:0000256" key="4">
    <source>
        <dbReference type="RuleBase" id="RU362073"/>
    </source>
</evidence>
<keyword evidence="8" id="KW-0969">Cilium</keyword>
<dbReference type="PRINTS" id="PR00207">
    <property type="entry name" value="FLAGELLIN"/>
</dbReference>
<keyword evidence="3 4" id="KW-0975">Bacterial flagellum</keyword>
<dbReference type="PANTHER" id="PTHR42792">
    <property type="entry name" value="FLAGELLIN"/>
    <property type="match status" value="1"/>
</dbReference>
<evidence type="ECO:0000256" key="1">
    <source>
        <dbReference type="ARBA" id="ARBA00005709"/>
    </source>
</evidence>
<evidence type="ECO:0000256" key="3">
    <source>
        <dbReference type="ARBA" id="ARBA00023143"/>
    </source>
</evidence>
<evidence type="ECO:0000259" key="6">
    <source>
        <dbReference type="Pfam" id="PF00669"/>
    </source>
</evidence>
<dbReference type="RefSeq" id="WP_169417623.1">
    <property type="nucleotide sequence ID" value="NZ_JABBFX010000001.1"/>
</dbReference>
<dbReference type="Gene3D" id="1.20.1330.10">
    <property type="entry name" value="f41 fragment of flagellin, N-terminal domain"/>
    <property type="match status" value="1"/>
</dbReference>